<dbReference type="PROSITE" id="PS51257">
    <property type="entry name" value="PROKAR_LIPOPROTEIN"/>
    <property type="match status" value="1"/>
</dbReference>
<proteinExistence type="predicted"/>
<dbReference type="Gene3D" id="1.10.1130.10">
    <property type="entry name" value="Flavocytochrome C3, Chain A"/>
    <property type="match status" value="1"/>
</dbReference>
<evidence type="ECO:0000313" key="3">
    <source>
        <dbReference type="Proteomes" id="UP000593910"/>
    </source>
</evidence>
<dbReference type="EMBL" id="CP041165">
    <property type="protein sequence ID" value="QOP41987.1"/>
    <property type="molecule type" value="Genomic_DNA"/>
</dbReference>
<accession>A0A7M1AWZ9</accession>
<sequence>MKYATLGSIALATLLVSGFSGCGSDGDTTNTTSTTPSLTGYYLDSAVVGVDYNTSGGYQGYTGNDGSFKFNTGESVTLRLGELTLRNISSANLANGKKIIENDDAVITFLQSIDEDGDPTNGISVTSQTRTAVQEWATENSITSLEVNATHLIGANELQTKLQANDLNQTQIKTIEEARTHLAATLAAEPDAKILYTDYKGETREALSSAAAAEYHTGTGYGHTLFDSADNKCQNCHNELYDTWKGSMHGKSWTDPIFQSKFQDFLRTHIAKLNTNPTGTKEYTETVFKGAAQTCIKCHAPAAYYAGDVEVTLTQIADATNISSTELAALKVEHEASDPSGQISVIAANSVVNKVYKATFQIGHAANREGINCAFCHSMETPRMMGLTQDPDSYTLKNDIRVGPVGGIKAAAGTTLNYNVDATDPDMNKFFRLWGPEKYSNTAATPKNVNDYDVGKSADGRYTMASKDLNGTDGKVHYTGGPFYGPFGVTGLRNENSTDETNRTAQVHPDFNYATNNHFGNNGKALCLSCHQRSAGAAVPSGEDGAGQFMELCSTWNAVTTGTDNNVDDTMSSPKCQKCHMERIEGTVLHQWASPDKLFTDKTLLTSHFYADDSEGFGTDNPVASGWLNSHAFLGASKTGGDKAAAVAKIKSGFDATLTTSNDGTTLTVTATITNKTAHMFPGAHPMRRTLSRIIVTDENGTMLPVVSATGTSTFGDITNSVATLTGKTLHSSAASSVSVNLNGSDTLDFPGKVADLNGSAVSSQKFTAQTVTITGTDATLTNQTISNGVTSGDVFNAAIIDSSDTTNFTRIYGHETGKKYDLDNNTSTDSVFVVRPGFDSNMVANDTRLSPNETETYTLTYDISGKAGISTTYKVYYMQKGANGKFLTGADGWLDQALSDSKKLLVTEVFSDTVTE</sequence>
<protein>
    <recommendedName>
        <fullName evidence="4">Cytochrome c-552/4 domain-containing protein</fullName>
    </recommendedName>
</protein>
<feature type="signal peptide" evidence="1">
    <location>
        <begin position="1"/>
        <end position="22"/>
    </location>
</feature>
<reference evidence="2 3" key="1">
    <citation type="submission" date="2019-06" db="EMBL/GenBank/DDBJ databases">
        <title>Sulfurimonas gotlandica sp. nov., a chemoautotrophic and psychrotolerant epsilonproteobacterium isolated from a pelagic redoxcline, and an emended description of the genus Sulfurimonas.</title>
        <authorList>
            <person name="Wang S."/>
            <person name="Jiang L."/>
            <person name="Shao Z."/>
        </authorList>
    </citation>
    <scope>NUCLEOTIDE SEQUENCE [LARGE SCALE GENOMIC DNA]</scope>
    <source>
        <strain evidence="2 3">B2</strain>
    </source>
</reference>
<dbReference type="Proteomes" id="UP000593910">
    <property type="component" value="Chromosome"/>
</dbReference>
<dbReference type="InterPro" id="IPR036280">
    <property type="entry name" value="Multihaem_cyt_sf"/>
</dbReference>
<keyword evidence="1" id="KW-0732">Signal</keyword>
<dbReference type="KEGG" id="smax:FJR03_09655"/>
<evidence type="ECO:0000313" key="2">
    <source>
        <dbReference type="EMBL" id="QOP41987.1"/>
    </source>
</evidence>
<organism evidence="2 3">
    <name type="scientific">Sulfurimonas marina</name>
    <dbReference type="NCBI Taxonomy" id="2590551"/>
    <lineage>
        <taxon>Bacteria</taxon>
        <taxon>Pseudomonadati</taxon>
        <taxon>Campylobacterota</taxon>
        <taxon>Epsilonproteobacteria</taxon>
        <taxon>Campylobacterales</taxon>
        <taxon>Sulfurimonadaceae</taxon>
        <taxon>Sulfurimonas</taxon>
    </lineage>
</organism>
<dbReference type="SUPFAM" id="SSF48695">
    <property type="entry name" value="Multiheme cytochromes"/>
    <property type="match status" value="1"/>
</dbReference>
<name>A0A7M1AWZ9_9BACT</name>
<keyword evidence="3" id="KW-1185">Reference proteome</keyword>
<evidence type="ECO:0008006" key="4">
    <source>
        <dbReference type="Google" id="ProtNLM"/>
    </source>
</evidence>
<evidence type="ECO:0000256" key="1">
    <source>
        <dbReference type="SAM" id="SignalP"/>
    </source>
</evidence>
<feature type="chain" id="PRO_5032651972" description="Cytochrome c-552/4 domain-containing protein" evidence="1">
    <location>
        <begin position="23"/>
        <end position="917"/>
    </location>
</feature>
<dbReference type="RefSeq" id="WP_193113307.1">
    <property type="nucleotide sequence ID" value="NZ_CP041165.1"/>
</dbReference>
<dbReference type="AlphaFoldDB" id="A0A7M1AWZ9"/>
<gene>
    <name evidence="2" type="ORF">FJR03_09655</name>
</gene>